<sequence>MNQSQTQFDNNNFGEALIMQQTLPTSESFPVDSILPIPRPPGYSNGFSTSYDASGNQNHPESIPPIPWNSILMNQSQTQFDNNNFGEDLIMQQTLPTSENFLSDSFLPPIPCSSFYSNESINMIDASFNGPSMPHYSFENLSAPDGEESPPGLWNH</sequence>
<keyword evidence="2" id="KW-1185">Reference proteome</keyword>
<reference evidence="1 2" key="1">
    <citation type="journal article" date="2022" name="Hortic Res">
        <title>A haplotype resolved chromosomal level avocado genome allows analysis of novel avocado genes.</title>
        <authorList>
            <person name="Nath O."/>
            <person name="Fletcher S.J."/>
            <person name="Hayward A."/>
            <person name="Shaw L.M."/>
            <person name="Masouleh A.K."/>
            <person name="Furtado A."/>
            <person name="Henry R.J."/>
            <person name="Mitter N."/>
        </authorList>
    </citation>
    <scope>NUCLEOTIDE SEQUENCE [LARGE SCALE GENOMIC DNA]</scope>
    <source>
        <strain evidence="2">cv. Hass</strain>
    </source>
</reference>
<name>A0ACC2L487_PERAE</name>
<comment type="caution">
    <text evidence="1">The sequence shown here is derived from an EMBL/GenBank/DDBJ whole genome shotgun (WGS) entry which is preliminary data.</text>
</comment>
<gene>
    <name evidence="1" type="ORF">MRB53_021638</name>
</gene>
<protein>
    <submittedName>
        <fullName evidence="1">Uncharacterized protein</fullName>
    </submittedName>
</protein>
<dbReference type="Proteomes" id="UP001234297">
    <property type="component" value="Chromosome 6"/>
</dbReference>
<dbReference type="EMBL" id="CM056814">
    <property type="protein sequence ID" value="KAJ8628331.1"/>
    <property type="molecule type" value="Genomic_DNA"/>
</dbReference>
<proteinExistence type="predicted"/>
<evidence type="ECO:0000313" key="1">
    <source>
        <dbReference type="EMBL" id="KAJ8628331.1"/>
    </source>
</evidence>
<accession>A0ACC2L487</accession>
<evidence type="ECO:0000313" key="2">
    <source>
        <dbReference type="Proteomes" id="UP001234297"/>
    </source>
</evidence>
<organism evidence="1 2">
    <name type="scientific">Persea americana</name>
    <name type="common">Avocado</name>
    <dbReference type="NCBI Taxonomy" id="3435"/>
    <lineage>
        <taxon>Eukaryota</taxon>
        <taxon>Viridiplantae</taxon>
        <taxon>Streptophyta</taxon>
        <taxon>Embryophyta</taxon>
        <taxon>Tracheophyta</taxon>
        <taxon>Spermatophyta</taxon>
        <taxon>Magnoliopsida</taxon>
        <taxon>Magnoliidae</taxon>
        <taxon>Laurales</taxon>
        <taxon>Lauraceae</taxon>
        <taxon>Persea</taxon>
    </lineage>
</organism>